<dbReference type="EMBL" id="CP014567">
    <property type="protein sequence ID" value="AVI06708.1"/>
    <property type="molecule type" value="Genomic_DNA"/>
</dbReference>
<gene>
    <name evidence="5" type="ORF">AZE34_07990</name>
    <name evidence="6" type="ORF">J7T32_002035</name>
</gene>
<keyword evidence="1" id="KW-0805">Transcription regulation</keyword>
<proteinExistence type="predicted"/>
<dbReference type="GO" id="GO:0003700">
    <property type="term" value="F:DNA-binding transcription factor activity"/>
    <property type="evidence" value="ECO:0007669"/>
    <property type="project" value="InterPro"/>
</dbReference>
<dbReference type="AlphaFoldDB" id="A0A3S7GWQ4"/>
<organism evidence="5">
    <name type="scientific">Staphylococcus hominis</name>
    <dbReference type="NCBI Taxonomy" id="1290"/>
    <lineage>
        <taxon>Bacteria</taxon>
        <taxon>Bacillati</taxon>
        <taxon>Bacillota</taxon>
        <taxon>Bacilli</taxon>
        <taxon>Bacillales</taxon>
        <taxon>Staphylococcaceae</taxon>
        <taxon>Staphylococcus</taxon>
    </lineage>
</organism>
<evidence type="ECO:0000313" key="7">
    <source>
        <dbReference type="Proteomes" id="UP000665944"/>
    </source>
</evidence>
<dbReference type="InterPro" id="IPR018060">
    <property type="entry name" value="HTH_AraC"/>
</dbReference>
<evidence type="ECO:0000259" key="4">
    <source>
        <dbReference type="PROSITE" id="PS01124"/>
    </source>
</evidence>
<dbReference type="Pfam" id="PF12833">
    <property type="entry name" value="HTH_18"/>
    <property type="match status" value="1"/>
</dbReference>
<dbReference type="GO" id="GO:0043565">
    <property type="term" value="F:sequence-specific DNA binding"/>
    <property type="evidence" value="ECO:0007669"/>
    <property type="project" value="InterPro"/>
</dbReference>
<accession>A0A3S7GWQ4</accession>
<dbReference type="InterPro" id="IPR009057">
    <property type="entry name" value="Homeodomain-like_sf"/>
</dbReference>
<evidence type="ECO:0000256" key="3">
    <source>
        <dbReference type="ARBA" id="ARBA00023163"/>
    </source>
</evidence>
<reference evidence="5" key="1">
    <citation type="submission" date="2016-02" db="EMBL/GenBank/DDBJ databases">
        <title>Genomic sequence of a clinical Staphylococcus hominis isolate.</title>
        <authorList>
            <person name="McClure J.M."/>
            <person name="Zhang K."/>
        </authorList>
    </citation>
    <scope>NUCLEOTIDE SEQUENCE</scope>
    <source>
        <strain evidence="5">C34847</strain>
    </source>
</reference>
<evidence type="ECO:0000256" key="1">
    <source>
        <dbReference type="ARBA" id="ARBA00023015"/>
    </source>
</evidence>
<keyword evidence="2" id="KW-0238">DNA-binding</keyword>
<dbReference type="EMBL" id="JAGHKT020000002">
    <property type="protein sequence ID" value="MCM5671547.1"/>
    <property type="molecule type" value="Genomic_DNA"/>
</dbReference>
<dbReference type="PANTHER" id="PTHR43280:SF34">
    <property type="entry name" value="ARAC-FAMILY TRANSCRIPTIONAL REGULATOR"/>
    <property type="match status" value="1"/>
</dbReference>
<evidence type="ECO:0000313" key="5">
    <source>
        <dbReference type="EMBL" id="AVI06708.1"/>
    </source>
</evidence>
<name>A0A3S7GWQ4_STAHO</name>
<dbReference type="Proteomes" id="UP000665944">
    <property type="component" value="Unassembled WGS sequence"/>
</dbReference>
<dbReference type="SUPFAM" id="SSF46689">
    <property type="entry name" value="Homeodomain-like"/>
    <property type="match status" value="1"/>
</dbReference>
<evidence type="ECO:0000313" key="6">
    <source>
        <dbReference type="EMBL" id="MCM5671547.1"/>
    </source>
</evidence>
<dbReference type="RefSeq" id="WP_017174879.1">
    <property type="nucleotide sequence ID" value="NZ_CP040732.1"/>
</dbReference>
<reference evidence="6 7" key="2">
    <citation type="submission" date="2022-06" db="EMBL/GenBank/DDBJ databases">
        <title>Staphylococcus hominis ShoR14 genome sequence.</title>
        <authorList>
            <person name="Yeo C.C."/>
            <person name="Chew C.H."/>
            <person name="Che Hamzah A.M."/>
            <person name="Al-Trad E.I."/>
        </authorList>
    </citation>
    <scope>NUCLEOTIDE SEQUENCE [LARGE SCALE GENOMIC DNA]</scope>
    <source>
        <strain evidence="6 7">ShoR14</strain>
    </source>
</reference>
<dbReference type="SMART" id="SM00342">
    <property type="entry name" value="HTH_ARAC"/>
    <property type="match status" value="1"/>
</dbReference>
<protein>
    <submittedName>
        <fullName evidence="5">AraC family transcriptional regulator</fullName>
    </submittedName>
</protein>
<dbReference type="PANTHER" id="PTHR43280">
    <property type="entry name" value="ARAC-FAMILY TRANSCRIPTIONAL REGULATOR"/>
    <property type="match status" value="1"/>
</dbReference>
<dbReference type="Gene3D" id="1.10.10.60">
    <property type="entry name" value="Homeodomain-like"/>
    <property type="match status" value="1"/>
</dbReference>
<evidence type="ECO:0000256" key="2">
    <source>
        <dbReference type="ARBA" id="ARBA00023125"/>
    </source>
</evidence>
<sequence length="284" mass="33607">MIDNFSVKLLKNTRIIKQKESNIKLIYWLKGSGKINLDLDTYNMKKRDLVFIMLNDLYSIEGETNSVIAIIEISFTDYLRFADDYIRQKGYKFSSIERKQLESFIINLLEFESRKPRLPHIRDKLVKHLCVELGYIQRKHRQNYKLDNPLVDEVHEYIIEHHHEKINKQALANSLDMSNKELSQVIKFHTPYHNIAQYINDIRLKLCLLDILDSSEFIQDIAYKHGFNHFPRFIALFSKKYGMTPGQARKKQFAPIYKTTETVEISLDYEAQLLIAEAKSNYHT</sequence>
<keyword evidence="7" id="KW-1185">Reference proteome</keyword>
<dbReference type="PROSITE" id="PS01124">
    <property type="entry name" value="HTH_ARAC_FAMILY_2"/>
    <property type="match status" value="1"/>
</dbReference>
<feature type="domain" description="HTH araC/xylS-type" evidence="4">
    <location>
        <begin position="152"/>
        <end position="251"/>
    </location>
</feature>
<keyword evidence="3" id="KW-0804">Transcription</keyword>